<keyword evidence="4" id="KW-1185">Reference proteome</keyword>
<protein>
    <submittedName>
        <fullName evidence="3">Uncharacterized protein</fullName>
    </submittedName>
</protein>
<proteinExistence type="predicted"/>
<evidence type="ECO:0000313" key="3">
    <source>
        <dbReference type="EMBL" id="CAI5442755.1"/>
    </source>
</evidence>
<accession>A0A9P1IDL3</accession>
<keyword evidence="2" id="KW-1133">Transmembrane helix</keyword>
<reference evidence="3" key="1">
    <citation type="submission" date="2022-11" db="EMBL/GenBank/DDBJ databases">
        <authorList>
            <person name="Kikuchi T."/>
        </authorList>
    </citation>
    <scope>NUCLEOTIDE SEQUENCE</scope>
    <source>
        <strain evidence="3">PS1010</strain>
    </source>
</reference>
<feature type="transmembrane region" description="Helical" evidence="2">
    <location>
        <begin position="156"/>
        <end position="178"/>
    </location>
</feature>
<feature type="transmembrane region" description="Helical" evidence="2">
    <location>
        <begin position="29"/>
        <end position="50"/>
    </location>
</feature>
<keyword evidence="2" id="KW-0472">Membrane</keyword>
<name>A0A9P1IDL3_9PELO</name>
<sequence>MNPPKRISPYANAPKIFGLKFKIASRVMLYFEAILGKLLLVLSICSIIYSPTWYPVAINFAFLILFIISTITYNKCLSQKRSILAYPMISYEIVTIFWLSIWLYASLNAIATGYMFSLEWLGGPKTSRVPPSRDFRDINYANPNETLPETMKSIKYGAIISAVCALLIVLKMLAFVVARRTFFQIQKMQREIVEEEQKANWETESEISNIGGSSPSFPVAYKNRPPKERMAPLQEVEKEEYTPQPSPAPRRFVKKPRDNKLLANENPYEETMF</sequence>
<evidence type="ECO:0000313" key="4">
    <source>
        <dbReference type="Proteomes" id="UP001152747"/>
    </source>
</evidence>
<gene>
    <name evidence="3" type="ORF">CAMP_LOCUS5392</name>
</gene>
<feature type="compositionally biased region" description="Polar residues" evidence="1">
    <location>
        <begin position="205"/>
        <end position="216"/>
    </location>
</feature>
<feature type="transmembrane region" description="Helical" evidence="2">
    <location>
        <begin position="56"/>
        <end position="73"/>
    </location>
</feature>
<dbReference type="OrthoDB" id="5849892at2759"/>
<evidence type="ECO:0000256" key="1">
    <source>
        <dbReference type="SAM" id="MobiDB-lite"/>
    </source>
</evidence>
<organism evidence="3 4">
    <name type="scientific">Caenorhabditis angaria</name>
    <dbReference type="NCBI Taxonomy" id="860376"/>
    <lineage>
        <taxon>Eukaryota</taxon>
        <taxon>Metazoa</taxon>
        <taxon>Ecdysozoa</taxon>
        <taxon>Nematoda</taxon>
        <taxon>Chromadorea</taxon>
        <taxon>Rhabditida</taxon>
        <taxon>Rhabditina</taxon>
        <taxon>Rhabditomorpha</taxon>
        <taxon>Rhabditoidea</taxon>
        <taxon>Rhabditidae</taxon>
        <taxon>Peloderinae</taxon>
        <taxon>Caenorhabditis</taxon>
    </lineage>
</organism>
<keyword evidence="2" id="KW-0812">Transmembrane</keyword>
<dbReference type="Proteomes" id="UP001152747">
    <property type="component" value="Unassembled WGS sequence"/>
</dbReference>
<feature type="transmembrane region" description="Helical" evidence="2">
    <location>
        <begin position="93"/>
        <end position="116"/>
    </location>
</feature>
<evidence type="ECO:0000256" key="2">
    <source>
        <dbReference type="SAM" id="Phobius"/>
    </source>
</evidence>
<feature type="region of interest" description="Disordered" evidence="1">
    <location>
        <begin position="205"/>
        <end position="273"/>
    </location>
</feature>
<dbReference type="AlphaFoldDB" id="A0A9P1IDL3"/>
<comment type="caution">
    <text evidence="3">The sequence shown here is derived from an EMBL/GenBank/DDBJ whole genome shotgun (WGS) entry which is preliminary data.</text>
</comment>
<dbReference type="EMBL" id="CANHGI010000002">
    <property type="protein sequence ID" value="CAI5442755.1"/>
    <property type="molecule type" value="Genomic_DNA"/>
</dbReference>
<feature type="compositionally biased region" description="Basic and acidic residues" evidence="1">
    <location>
        <begin position="225"/>
        <end position="241"/>
    </location>
</feature>